<keyword evidence="5" id="KW-1185">Reference proteome</keyword>
<dbReference type="OrthoDB" id="3430849at2"/>
<dbReference type="RefSeq" id="WP_115921382.1">
    <property type="nucleotide sequence ID" value="NZ_QTUA01000001.1"/>
</dbReference>
<protein>
    <submittedName>
        <fullName evidence="4">Uncharacterized protein DUF4352</fullName>
    </submittedName>
</protein>
<dbReference type="Pfam" id="PF11611">
    <property type="entry name" value="DUF4352"/>
    <property type="match status" value="1"/>
</dbReference>
<dbReference type="Proteomes" id="UP000256253">
    <property type="component" value="Unassembled WGS sequence"/>
</dbReference>
<dbReference type="AlphaFoldDB" id="A0A3D9UIW4"/>
<accession>A0A3D9UIW4</accession>
<evidence type="ECO:0000313" key="5">
    <source>
        <dbReference type="Proteomes" id="UP000256253"/>
    </source>
</evidence>
<dbReference type="EMBL" id="QTUA01000001">
    <property type="protein sequence ID" value="REF29246.1"/>
    <property type="molecule type" value="Genomic_DNA"/>
</dbReference>
<evidence type="ECO:0000256" key="2">
    <source>
        <dbReference type="SAM" id="MobiDB-lite"/>
    </source>
</evidence>
<proteinExistence type="predicted"/>
<evidence type="ECO:0000256" key="1">
    <source>
        <dbReference type="ARBA" id="ARBA00022729"/>
    </source>
</evidence>
<organism evidence="4 5">
    <name type="scientific">Calidifontibacter indicus</name>
    <dbReference type="NCBI Taxonomy" id="419650"/>
    <lineage>
        <taxon>Bacteria</taxon>
        <taxon>Bacillati</taxon>
        <taxon>Actinomycetota</taxon>
        <taxon>Actinomycetes</taxon>
        <taxon>Micrococcales</taxon>
        <taxon>Dermacoccaceae</taxon>
        <taxon>Calidifontibacter</taxon>
    </lineage>
</organism>
<feature type="domain" description="DUF4352" evidence="3">
    <location>
        <begin position="141"/>
        <end position="263"/>
    </location>
</feature>
<dbReference type="InterPro" id="IPR029050">
    <property type="entry name" value="Immunoprotect_excell_Ig-like"/>
</dbReference>
<keyword evidence="1" id="KW-0732">Signal</keyword>
<comment type="caution">
    <text evidence="4">The sequence shown here is derived from an EMBL/GenBank/DDBJ whole genome shotgun (WGS) entry which is preliminary data.</text>
</comment>
<feature type="region of interest" description="Disordered" evidence="2">
    <location>
        <begin position="83"/>
        <end position="147"/>
    </location>
</feature>
<gene>
    <name evidence="4" type="ORF">DFJ65_0180</name>
</gene>
<dbReference type="InterPro" id="IPR029051">
    <property type="entry name" value="DUF4352"/>
</dbReference>
<evidence type="ECO:0000259" key="3">
    <source>
        <dbReference type="Pfam" id="PF11611"/>
    </source>
</evidence>
<feature type="region of interest" description="Disordered" evidence="2">
    <location>
        <begin position="1"/>
        <end position="54"/>
    </location>
</feature>
<feature type="compositionally biased region" description="Low complexity" evidence="2">
    <location>
        <begin position="91"/>
        <end position="132"/>
    </location>
</feature>
<dbReference type="Gene3D" id="2.60.40.1240">
    <property type="match status" value="1"/>
</dbReference>
<feature type="compositionally biased region" description="Low complexity" evidence="2">
    <location>
        <begin position="1"/>
        <end position="23"/>
    </location>
</feature>
<reference evidence="4 5" key="1">
    <citation type="submission" date="2018-08" db="EMBL/GenBank/DDBJ databases">
        <title>Sequencing the genomes of 1000 actinobacteria strains.</title>
        <authorList>
            <person name="Klenk H.-P."/>
        </authorList>
    </citation>
    <scope>NUCLEOTIDE SEQUENCE [LARGE SCALE GENOMIC DNA]</scope>
    <source>
        <strain evidence="4 5">DSM 22967</strain>
    </source>
</reference>
<sequence>MNAQQHPGNGQNPVQNNGQAPGNAQAPGNGRQWHGRQPSPYNQQGHLPPAPPYVGAPQKKNWFLRHKVLTGLGALLLVGGGAAAAGGGGDTSTDTASTQSSSISPESSAAQSSSSAATSGATTKATTGATSEAAKKNTTPGLNTPVRDGKFEFTVTKVQTGVKSVGDQYLGQQAQGQYVLITLTVKNIGDKPQTMFDSNQELTDAQGRTFSPDSTAAIYMKNNEIWMKEINPGNQMSGTLVYDMPAGAKPASIELHDSMFSGGTKVSLTQ</sequence>
<name>A0A3D9UIW4_9MICO</name>
<evidence type="ECO:0000313" key="4">
    <source>
        <dbReference type="EMBL" id="REF29246.1"/>
    </source>
</evidence>